<dbReference type="EC" id="2.6.1.85" evidence="2"/>
<dbReference type="NCBIfam" id="NF005486">
    <property type="entry name" value="PRK07093.1"/>
    <property type="match status" value="1"/>
</dbReference>
<dbReference type="PANTHER" id="PTHR11236">
    <property type="entry name" value="AMINOBENZOATE/ANTHRANILATE SYNTHASE"/>
    <property type="match status" value="1"/>
</dbReference>
<dbReference type="AlphaFoldDB" id="A0A399SRE4"/>
<organism evidence="2 3">
    <name type="scientific">Maribellus luteus</name>
    <dbReference type="NCBI Taxonomy" id="2305463"/>
    <lineage>
        <taxon>Bacteria</taxon>
        <taxon>Pseudomonadati</taxon>
        <taxon>Bacteroidota</taxon>
        <taxon>Bacteroidia</taxon>
        <taxon>Marinilabiliales</taxon>
        <taxon>Prolixibacteraceae</taxon>
        <taxon>Maribellus</taxon>
    </lineage>
</organism>
<dbReference type="PRINTS" id="PR00095">
    <property type="entry name" value="ANTSNTHASEI"/>
</dbReference>
<dbReference type="GO" id="GO:0046820">
    <property type="term" value="F:4-amino-4-deoxychorismate synthase activity"/>
    <property type="evidence" value="ECO:0007669"/>
    <property type="project" value="UniProtKB-EC"/>
</dbReference>
<dbReference type="InterPro" id="IPR019999">
    <property type="entry name" value="Anth_synth_I-like"/>
</dbReference>
<dbReference type="PANTHER" id="PTHR11236:SF50">
    <property type="entry name" value="AMINODEOXYCHORISMATE SYNTHASE COMPONENT 1"/>
    <property type="match status" value="1"/>
</dbReference>
<dbReference type="Proteomes" id="UP000265926">
    <property type="component" value="Unassembled WGS sequence"/>
</dbReference>
<dbReference type="GO" id="GO:0000162">
    <property type="term" value="P:L-tryptophan biosynthetic process"/>
    <property type="evidence" value="ECO:0007669"/>
    <property type="project" value="TreeGrafter"/>
</dbReference>
<keyword evidence="2" id="KW-0808">Transferase</keyword>
<dbReference type="InterPro" id="IPR015890">
    <property type="entry name" value="Chorismate_C"/>
</dbReference>
<feature type="domain" description="Chorismate-utilising enzyme C-terminal" evidence="1">
    <location>
        <begin position="72"/>
        <end position="316"/>
    </location>
</feature>
<dbReference type="RefSeq" id="WP_119439900.1">
    <property type="nucleotide sequence ID" value="NZ_QWGR01000018.1"/>
</dbReference>
<dbReference type="OrthoDB" id="9803598at2"/>
<dbReference type="Gene3D" id="3.60.120.10">
    <property type="entry name" value="Anthranilate synthase"/>
    <property type="match status" value="1"/>
</dbReference>
<dbReference type="SUPFAM" id="SSF56322">
    <property type="entry name" value="ADC synthase"/>
    <property type="match status" value="1"/>
</dbReference>
<comment type="caution">
    <text evidence="2">The sequence shown here is derived from an EMBL/GenBank/DDBJ whole genome shotgun (WGS) entry which is preliminary data.</text>
</comment>
<dbReference type="Pfam" id="PF00425">
    <property type="entry name" value="Chorismate_bind"/>
    <property type="match status" value="1"/>
</dbReference>
<keyword evidence="3" id="KW-1185">Reference proteome</keyword>
<evidence type="ECO:0000259" key="1">
    <source>
        <dbReference type="Pfam" id="PF00425"/>
    </source>
</evidence>
<gene>
    <name evidence="2" type="ORF">D1614_20680</name>
</gene>
<name>A0A399SRE4_9BACT</name>
<accession>A0A399SRE4</accession>
<evidence type="ECO:0000313" key="3">
    <source>
        <dbReference type="Proteomes" id="UP000265926"/>
    </source>
</evidence>
<proteinExistence type="predicted"/>
<dbReference type="EMBL" id="QWGR01000018">
    <property type="protein sequence ID" value="RIJ45938.1"/>
    <property type="molecule type" value="Genomic_DNA"/>
</dbReference>
<reference evidence="2 3" key="1">
    <citation type="submission" date="2018-08" db="EMBL/GenBank/DDBJ databases">
        <title>Pallidiluteibacterium maritimus gen. nov., sp. nov., isolated from coastal sediment.</title>
        <authorList>
            <person name="Zhou L.Y."/>
        </authorList>
    </citation>
    <scope>NUCLEOTIDE SEQUENCE [LARGE SCALE GENOMIC DNA]</scope>
    <source>
        <strain evidence="2 3">XSD2</strain>
    </source>
</reference>
<protein>
    <submittedName>
        <fullName evidence="2">Aminodeoxychorismate synthase component I</fullName>
        <ecNumber evidence="2">2.6.1.85</ecNumber>
    </submittedName>
</protein>
<dbReference type="InterPro" id="IPR005801">
    <property type="entry name" value="ADC_synthase"/>
</dbReference>
<keyword evidence="2" id="KW-0032">Aminotransferase</keyword>
<sequence length="323" mass="36908">MDIREEIAQQMNALGSRGEAFVFLIDFEEKEAIILPPGDDSQLLWQAGKKANFTSKKPDSSIEKWEIHPISFEDYKKGFDRVQYHIHNGDTYLLNYTRPTSIDCNLSLEEIFHLSSARYKLLLKNRFVCFSPETFVQIRQGKIASFPMKGTIDADSENAQEELLKDSKELAEHNTIVDLIRNDLSLVAENVTVEKFRYLDRIKTSQRDLWQVSSKITGDLPVNYAQNIGDILFTLLPAGSISGAPKKKTLEIIRTAENYQRGFYTGIFGYFDGHDLDSCVLIRYIENENGQLVYKSGGGITFMSDAEKEYEELLKKVYVPIID</sequence>
<evidence type="ECO:0000313" key="2">
    <source>
        <dbReference type="EMBL" id="RIJ45938.1"/>
    </source>
</evidence>